<dbReference type="RefSeq" id="WP_001260645.1">
    <property type="nucleotide sequence ID" value="NZ_AP022857.1"/>
</dbReference>
<feature type="transmembrane region" description="Helical" evidence="1">
    <location>
        <begin position="171"/>
        <end position="195"/>
    </location>
</feature>
<accession>A0A068N972</accession>
<dbReference type="Proteomes" id="UP000613452">
    <property type="component" value="Unassembled WGS sequence"/>
</dbReference>
<feature type="transmembrane region" description="Helical" evidence="1">
    <location>
        <begin position="111"/>
        <end position="132"/>
    </location>
</feature>
<name>A0A068N972_BACCE</name>
<reference evidence="4" key="3">
    <citation type="submission" date="2023-02" db="EMBL/GenBank/DDBJ databases">
        <title>Complete Genome Sequence of Bacillus cereus sensu lato isolate BC38B from pepper closely related to the Bacillus anthracis clade.</title>
        <authorList>
            <person name="Abdelli M."/>
            <person name="Cerar Kisek T."/>
            <person name="Falaise C."/>
            <person name="Cumont A."/>
            <person name="Giraud M."/>
            <person name="Chatoux J."/>
            <person name="Rogee S."/>
            <person name="Dadvisard M."/>
            <person name="Larigauderie G."/>
            <person name="Raynaud F."/>
            <person name="Godic Torkar K."/>
            <person name="Ramisse V."/>
        </authorList>
    </citation>
    <scope>NUCLEOTIDE SEQUENCE</scope>
    <source>
        <strain evidence="4">BC38B</strain>
    </source>
</reference>
<dbReference type="AlphaFoldDB" id="A0A068N972"/>
<dbReference type="EMBL" id="CP109872">
    <property type="protein sequence ID" value="UYW68093.1"/>
    <property type="molecule type" value="Genomic_DNA"/>
</dbReference>
<reference evidence="2 5" key="1">
    <citation type="submission" date="2015-12" db="EMBL/GenBank/DDBJ databases">
        <title>Bacillus cereus Group isolate.</title>
        <authorList>
            <person name="Kovac J."/>
        </authorList>
    </citation>
    <scope>NUCLEOTIDE SEQUENCE [LARGE SCALE GENOMIC DNA]</scope>
    <source>
        <strain evidence="2 5">FSL W8-0275</strain>
    </source>
</reference>
<feature type="transmembrane region" description="Helical" evidence="1">
    <location>
        <begin position="21"/>
        <end position="48"/>
    </location>
</feature>
<keyword evidence="1" id="KW-0812">Transmembrane</keyword>
<keyword evidence="1" id="KW-1133">Transmembrane helix</keyword>
<keyword evidence="1" id="KW-0472">Membrane</keyword>
<feature type="transmembrane region" description="Helical" evidence="1">
    <location>
        <begin position="60"/>
        <end position="78"/>
    </location>
</feature>
<dbReference type="EMBL" id="JAEFBZ010000001">
    <property type="protein sequence ID" value="MBK1609737.1"/>
    <property type="molecule type" value="Genomic_DNA"/>
</dbReference>
<feature type="transmembrane region" description="Helical" evidence="1">
    <location>
        <begin position="215"/>
        <end position="236"/>
    </location>
</feature>
<dbReference type="Pfam" id="PF12811">
    <property type="entry name" value="BaxI_1"/>
    <property type="match status" value="1"/>
</dbReference>
<evidence type="ECO:0000313" key="3">
    <source>
        <dbReference type="EMBL" id="MBK1609737.1"/>
    </source>
</evidence>
<evidence type="ECO:0000313" key="6">
    <source>
        <dbReference type="Proteomes" id="UP000613452"/>
    </source>
</evidence>
<dbReference type="EMBL" id="LOMT01000103">
    <property type="protein sequence ID" value="KXX94962.1"/>
    <property type="molecule type" value="Genomic_DNA"/>
</dbReference>
<dbReference type="InterPro" id="IPR010539">
    <property type="entry name" value="BaxI_1-like"/>
</dbReference>
<feature type="transmembrane region" description="Helical" evidence="1">
    <location>
        <begin position="85"/>
        <end position="105"/>
    </location>
</feature>
<proteinExistence type="predicted"/>
<dbReference type="Proteomes" id="UP001163707">
    <property type="component" value="Chromosome"/>
</dbReference>
<dbReference type="PANTHER" id="PTHR41282:SF1">
    <property type="entry name" value="CONSERVED TRANSMEMBRANE PROTEIN-RELATED"/>
    <property type="match status" value="1"/>
</dbReference>
<dbReference type="PATRIC" id="fig|1396.420.peg.2320"/>
<dbReference type="PANTHER" id="PTHR41282">
    <property type="entry name" value="CONSERVED TRANSMEMBRANE PROTEIN-RELATED"/>
    <property type="match status" value="1"/>
</dbReference>
<feature type="transmembrane region" description="Helical" evidence="1">
    <location>
        <begin position="144"/>
        <end position="165"/>
    </location>
</feature>
<dbReference type="GeneID" id="45022072"/>
<gene>
    <name evidence="2" type="ORF">AT274_20380</name>
    <name evidence="3" type="ORF">JCR31_17715</name>
    <name evidence="4" type="ORF">OK229_20350</name>
</gene>
<evidence type="ECO:0000313" key="5">
    <source>
        <dbReference type="Proteomes" id="UP000075591"/>
    </source>
</evidence>
<protein>
    <submittedName>
        <fullName evidence="3">Bax inhibitor-1/YccA family protein</fullName>
    </submittedName>
</protein>
<dbReference type="PIRSF" id="PIRSF009160">
    <property type="entry name" value="UCP009160"/>
    <property type="match status" value="1"/>
</dbReference>
<reference evidence="3 6" key="2">
    <citation type="submission" date="2020-12" db="EMBL/GenBank/DDBJ databases">
        <title>Genome assembly for a thermostable protease producing Bacillus cereus MAKP1 strain isolated from chicken gut.</title>
        <authorList>
            <person name="Malaviya A."/>
        </authorList>
    </citation>
    <scope>NUCLEOTIDE SEQUENCE [LARGE SCALE GENOMIC DNA]</scope>
    <source>
        <strain evidence="3 6">MAKP1</strain>
    </source>
</reference>
<dbReference type="KEGG" id="bcef:BcrFT9_01748"/>
<organism evidence="2 5">
    <name type="scientific">Bacillus cereus</name>
    <dbReference type="NCBI Taxonomy" id="1396"/>
    <lineage>
        <taxon>Bacteria</taxon>
        <taxon>Bacillati</taxon>
        <taxon>Bacillota</taxon>
        <taxon>Bacilli</taxon>
        <taxon>Bacillales</taxon>
        <taxon>Bacillaceae</taxon>
        <taxon>Bacillus</taxon>
        <taxon>Bacillus cereus group</taxon>
    </lineage>
</organism>
<evidence type="ECO:0000313" key="4">
    <source>
        <dbReference type="EMBL" id="UYW68093.1"/>
    </source>
</evidence>
<sequence>MRTSNPMLKKEAFRKEGASASAMTIGGTVGKTFIMLILLLATSVYSYIQMMEGTMKMPVLIGALIVAAIIAFASMFFPRISPFGAPIYAAVEGVVLGSISAVYTMKFGDSIVLNAVLLTISILFAMLVLYATRVVKVTDKFRTGVMAATLGIMVMYLVVFLLNMFGVTVPYIHQGGTIGIIISAVVIVVAALNLLLDFDLIENGVRSQAPKYMEWYTAMGLMLTLVWLYLEILRFVSYFTKND</sequence>
<dbReference type="OMA" id="MEWYAAF"/>
<evidence type="ECO:0000313" key="2">
    <source>
        <dbReference type="EMBL" id="KXX94962.1"/>
    </source>
</evidence>
<dbReference type="Proteomes" id="UP000075591">
    <property type="component" value="Unassembled WGS sequence"/>
</dbReference>
<evidence type="ECO:0000256" key="1">
    <source>
        <dbReference type="SAM" id="Phobius"/>
    </source>
</evidence>